<dbReference type="Pfam" id="PF08305">
    <property type="entry name" value="NPCBM"/>
    <property type="match status" value="1"/>
</dbReference>
<evidence type="ECO:0000256" key="6">
    <source>
        <dbReference type="SAM" id="SignalP"/>
    </source>
</evidence>
<dbReference type="CDD" id="cd14792">
    <property type="entry name" value="GH27"/>
    <property type="match status" value="1"/>
</dbReference>
<dbReference type="PANTHER" id="PTHR11452">
    <property type="entry name" value="ALPHA-GALACTOSIDASE/ALPHA-N-ACETYLGALACTOSAMINIDASE"/>
    <property type="match status" value="1"/>
</dbReference>
<name>A0A918QDE9_9CAUL</name>
<reference evidence="8" key="1">
    <citation type="journal article" date="2014" name="Int. J. Syst. Evol. Microbiol.">
        <title>Complete genome sequence of Corynebacterium casei LMG S-19264T (=DSM 44701T), isolated from a smear-ripened cheese.</title>
        <authorList>
            <consortium name="US DOE Joint Genome Institute (JGI-PGF)"/>
            <person name="Walter F."/>
            <person name="Albersmeier A."/>
            <person name="Kalinowski J."/>
            <person name="Ruckert C."/>
        </authorList>
    </citation>
    <scope>NUCLEOTIDE SEQUENCE</scope>
    <source>
        <strain evidence="8">KCTC 32296</strain>
    </source>
</reference>
<keyword evidence="4 5" id="KW-0326">Glycosidase</keyword>
<organism evidence="8 9">
    <name type="scientific">Asticcacaulis endophyticus</name>
    <dbReference type="NCBI Taxonomy" id="1395890"/>
    <lineage>
        <taxon>Bacteria</taxon>
        <taxon>Pseudomonadati</taxon>
        <taxon>Pseudomonadota</taxon>
        <taxon>Alphaproteobacteria</taxon>
        <taxon>Caulobacterales</taxon>
        <taxon>Caulobacteraceae</taxon>
        <taxon>Asticcacaulis</taxon>
    </lineage>
</organism>
<dbReference type="PRINTS" id="PR00740">
    <property type="entry name" value="GLHYDRLASE27"/>
</dbReference>
<protein>
    <recommendedName>
        <fullName evidence="5">Alpha-galactosidase</fullName>
        <ecNumber evidence="5">3.2.1.22</ecNumber>
    </recommendedName>
    <alternativeName>
        <fullName evidence="5">Melibiase</fullName>
    </alternativeName>
</protein>
<dbReference type="InterPro" id="IPR041233">
    <property type="entry name" value="Melibiase_C"/>
</dbReference>
<keyword evidence="5" id="KW-1015">Disulfide bond</keyword>
<dbReference type="Gene3D" id="2.60.40.1180">
    <property type="entry name" value="Golgi alpha-mannosidase II"/>
    <property type="match status" value="1"/>
</dbReference>
<reference evidence="8" key="2">
    <citation type="submission" date="2020-09" db="EMBL/GenBank/DDBJ databases">
        <authorList>
            <person name="Sun Q."/>
            <person name="Kim S."/>
        </authorList>
    </citation>
    <scope>NUCLEOTIDE SEQUENCE</scope>
    <source>
        <strain evidence="8">KCTC 32296</strain>
    </source>
</reference>
<dbReference type="Proteomes" id="UP000662572">
    <property type="component" value="Unassembled WGS sequence"/>
</dbReference>
<comment type="catalytic activity">
    <reaction evidence="5">
        <text>Hydrolysis of terminal, non-reducing alpha-D-galactose residues in alpha-D-galactosides, including galactose oligosaccharides, galactomannans and galactolipids.</text>
        <dbReference type="EC" id="3.2.1.22"/>
    </reaction>
</comment>
<comment type="caution">
    <text evidence="8">The sequence shown here is derived from an EMBL/GenBank/DDBJ whole genome shotgun (WGS) entry which is preliminary data.</text>
</comment>
<dbReference type="AlphaFoldDB" id="A0A918QDE9"/>
<accession>A0A918QDE9</accession>
<dbReference type="InterPro" id="IPR038637">
    <property type="entry name" value="NPCBM_sf"/>
</dbReference>
<dbReference type="Pfam" id="PF16499">
    <property type="entry name" value="Melibiase_2"/>
    <property type="match status" value="2"/>
</dbReference>
<proteinExistence type="inferred from homology"/>
<evidence type="ECO:0000313" key="9">
    <source>
        <dbReference type="Proteomes" id="UP000662572"/>
    </source>
</evidence>
<keyword evidence="3 5" id="KW-0378">Hydrolase</keyword>
<keyword evidence="9" id="KW-1185">Reference proteome</keyword>
<dbReference type="InterPro" id="IPR013780">
    <property type="entry name" value="Glyco_hydro_b"/>
</dbReference>
<feature type="domain" description="Glycosyl hydrolase family 98 putative carbohydrate-binding module" evidence="7">
    <location>
        <begin position="501"/>
        <end position="639"/>
    </location>
</feature>
<dbReference type="GO" id="GO:0005975">
    <property type="term" value="P:carbohydrate metabolic process"/>
    <property type="evidence" value="ECO:0007669"/>
    <property type="project" value="InterPro"/>
</dbReference>
<dbReference type="EMBL" id="BMZB01000004">
    <property type="protein sequence ID" value="GGZ41229.1"/>
    <property type="molecule type" value="Genomic_DNA"/>
</dbReference>
<evidence type="ECO:0000256" key="2">
    <source>
        <dbReference type="ARBA" id="ARBA00022729"/>
    </source>
</evidence>
<evidence type="ECO:0000256" key="1">
    <source>
        <dbReference type="ARBA" id="ARBA00009743"/>
    </source>
</evidence>
<sequence length="639" mass="69634">MKLSFRRIVLASVAVMGVLSGATALAETADALQPSGRWTAHQAGKAQTPPMGWNSWNAFRTEITEEKVIGSAQALIDTGLAKLGYVYVNIDDGWWLKRRQTDGRLEIRTNLFPSASVPGQVDTTFRPFVDRIHGMGLKTGIYTDIGRNACSQAWDLHSPNLPEGSVKEREVGLEGHVDQDIKLFFSDWGFDYVKVDACGLADFAPGGRGLKGAEYAPHEAVIVRKKPAADQADRIQTMYAEVAGALKTYNPDGDYVLSICTWGTGDVRTWGNKVGNAWRTSPDISANWNAMLRSYDSVATRALYARPGAWNDPDMLFIGKGEFDTNHLTEARSHFSLWAMINAPLLIGYDLREAPKALLDIWGNRDLINVNQDKAGNQGILVWRSNEVHIIVKTLSNGKTAVALFNRSNVAQTVDLTSAHLKLDPKGSIALRDLWTKETLPVFKGKRAFTLAPHETMVFEAAGTRLLKNGVYLSEIPARVNVAVEGVSFPDAGVTAEDHKAPGADDVKNEIGIYARTGAAQPDVSVYGTRITVGNQHFKYGLGVFANSRIEVRNDGEFKRFSVKVGIDVAARNQASTVQFLVFGDGKLLTKSIPLSYGAAPIALQADIKGIKVIELITRSVGGGQTPTAANWAEAQLQH</sequence>
<evidence type="ECO:0000256" key="3">
    <source>
        <dbReference type="ARBA" id="ARBA00022801"/>
    </source>
</evidence>
<dbReference type="InterPro" id="IPR013222">
    <property type="entry name" value="Glyco_hyd_98_carb-bd"/>
</dbReference>
<dbReference type="EC" id="3.2.1.22" evidence="5"/>
<keyword evidence="2 6" id="KW-0732">Signal</keyword>
<dbReference type="Gene3D" id="2.60.120.1060">
    <property type="entry name" value="NPCBM/NEW2 domain"/>
    <property type="match status" value="1"/>
</dbReference>
<dbReference type="Pfam" id="PF17801">
    <property type="entry name" value="Melibiase_C"/>
    <property type="match status" value="1"/>
</dbReference>
<evidence type="ECO:0000256" key="4">
    <source>
        <dbReference type="ARBA" id="ARBA00023295"/>
    </source>
</evidence>
<dbReference type="InterPro" id="IPR013785">
    <property type="entry name" value="Aldolase_TIM"/>
</dbReference>
<dbReference type="SMART" id="SM00776">
    <property type="entry name" value="NPCBM"/>
    <property type="match status" value="1"/>
</dbReference>
<dbReference type="InterPro" id="IPR017853">
    <property type="entry name" value="GH"/>
</dbReference>
<comment type="similarity">
    <text evidence="1 5">Belongs to the glycosyl hydrolase 27 family.</text>
</comment>
<evidence type="ECO:0000259" key="7">
    <source>
        <dbReference type="SMART" id="SM00776"/>
    </source>
</evidence>
<feature type="chain" id="PRO_5037433815" description="Alpha-galactosidase" evidence="6">
    <location>
        <begin position="27"/>
        <end position="639"/>
    </location>
</feature>
<dbReference type="PANTHER" id="PTHR11452:SF80">
    <property type="entry name" value="ALPHA-GALACTOSIDASE 1"/>
    <property type="match status" value="1"/>
</dbReference>
<dbReference type="Gene3D" id="3.20.20.70">
    <property type="entry name" value="Aldolase class I"/>
    <property type="match status" value="1"/>
</dbReference>
<gene>
    <name evidence="8" type="ORF">GCM10011273_30020</name>
</gene>
<dbReference type="SUPFAM" id="SSF51445">
    <property type="entry name" value="(Trans)glycosidases"/>
    <property type="match status" value="1"/>
</dbReference>
<dbReference type="GO" id="GO:0004557">
    <property type="term" value="F:alpha-galactosidase activity"/>
    <property type="evidence" value="ECO:0007669"/>
    <property type="project" value="UniProtKB-EC"/>
</dbReference>
<feature type="signal peptide" evidence="6">
    <location>
        <begin position="1"/>
        <end position="26"/>
    </location>
</feature>
<dbReference type="RefSeq" id="WP_189488014.1">
    <property type="nucleotide sequence ID" value="NZ_BMZB01000004.1"/>
</dbReference>
<evidence type="ECO:0000313" key="8">
    <source>
        <dbReference type="EMBL" id="GGZ41229.1"/>
    </source>
</evidence>
<dbReference type="InterPro" id="IPR008979">
    <property type="entry name" value="Galactose-bd-like_sf"/>
</dbReference>
<dbReference type="InterPro" id="IPR002241">
    <property type="entry name" value="Glyco_hydro_27"/>
</dbReference>
<dbReference type="SUPFAM" id="SSF49785">
    <property type="entry name" value="Galactose-binding domain-like"/>
    <property type="match status" value="1"/>
</dbReference>
<evidence type="ECO:0000256" key="5">
    <source>
        <dbReference type="RuleBase" id="RU361168"/>
    </source>
</evidence>
<dbReference type="SUPFAM" id="SSF51011">
    <property type="entry name" value="Glycosyl hydrolase domain"/>
    <property type="match status" value="1"/>
</dbReference>